<protein>
    <submittedName>
        <fullName evidence="3">Benzyl alcohol O-benzoyltransferase-like protein</fullName>
    </submittedName>
</protein>
<evidence type="ECO:0000256" key="2">
    <source>
        <dbReference type="ARBA" id="ARBA00022679"/>
    </source>
</evidence>
<reference evidence="3 4" key="2">
    <citation type="journal article" date="2017" name="Front. Plant Sci.">
        <title>Gene Classification and Mining of Molecular Markers Useful in Red Clover (Trifolium pratense) Breeding.</title>
        <authorList>
            <person name="Istvanek J."/>
            <person name="Dluhosova J."/>
            <person name="Dluhos P."/>
            <person name="Patkova L."/>
            <person name="Nedelnik J."/>
            <person name="Repkova J."/>
        </authorList>
    </citation>
    <scope>NUCLEOTIDE SEQUENCE [LARGE SCALE GENOMIC DNA]</scope>
    <source>
        <strain evidence="4">cv. Tatra</strain>
        <tissue evidence="3">Young leaves</tissue>
    </source>
</reference>
<accession>A0A2K3ML18</accession>
<keyword evidence="2 3" id="KW-0808">Transferase</keyword>
<dbReference type="Pfam" id="PF02458">
    <property type="entry name" value="Transferase"/>
    <property type="match status" value="1"/>
</dbReference>
<evidence type="ECO:0000256" key="1">
    <source>
        <dbReference type="ARBA" id="ARBA00009861"/>
    </source>
</evidence>
<comment type="caution">
    <text evidence="3">The sequence shown here is derived from an EMBL/GenBank/DDBJ whole genome shotgun (WGS) entry which is preliminary data.</text>
</comment>
<organism evidence="3 4">
    <name type="scientific">Trifolium pratense</name>
    <name type="common">Red clover</name>
    <dbReference type="NCBI Taxonomy" id="57577"/>
    <lineage>
        <taxon>Eukaryota</taxon>
        <taxon>Viridiplantae</taxon>
        <taxon>Streptophyta</taxon>
        <taxon>Embryophyta</taxon>
        <taxon>Tracheophyta</taxon>
        <taxon>Spermatophyta</taxon>
        <taxon>Magnoliopsida</taxon>
        <taxon>eudicotyledons</taxon>
        <taxon>Gunneridae</taxon>
        <taxon>Pentapetalae</taxon>
        <taxon>rosids</taxon>
        <taxon>fabids</taxon>
        <taxon>Fabales</taxon>
        <taxon>Fabaceae</taxon>
        <taxon>Papilionoideae</taxon>
        <taxon>50 kb inversion clade</taxon>
        <taxon>NPAAA clade</taxon>
        <taxon>Hologalegina</taxon>
        <taxon>IRL clade</taxon>
        <taxon>Trifolieae</taxon>
        <taxon>Trifolium</taxon>
    </lineage>
</organism>
<dbReference type="InterPro" id="IPR050898">
    <property type="entry name" value="Plant_acyltransferase"/>
</dbReference>
<name>A0A2K3ML18_TRIPR</name>
<sequence length="275" mass="30655">MKAPSIAPVWKRELLNARDPPRVTCFHREYEQIPNTKGTIIPLDDMAHRSFFFGPTELAAIRALLPHHQQQHSNFEILTACLWRCRTIALHPDTDEEVRIICIGDMRSKFNPPLPNGYYGNVIAFPVAVTTAGKLIENPLGYALELVKKAKADITQEYMHSVADLMVIKNRPHFTVARSFLVSDVSRLKVRDVDFGWGKAVYGGPAKGGVGAIPGIASFYIAFKNAKGEEGLVIPVCLPNKAMERFVKELDNVLKNNINQPTMVDQNSSFIKASL</sequence>
<dbReference type="Gene3D" id="3.30.559.10">
    <property type="entry name" value="Chloramphenicol acetyltransferase-like domain"/>
    <property type="match status" value="1"/>
</dbReference>
<gene>
    <name evidence="3" type="ORF">L195_g047613</name>
</gene>
<dbReference type="GO" id="GO:0016740">
    <property type="term" value="F:transferase activity"/>
    <property type="evidence" value="ECO:0007669"/>
    <property type="project" value="UniProtKB-KW"/>
</dbReference>
<dbReference type="STRING" id="57577.A0A2K3ML18"/>
<evidence type="ECO:0000313" key="3">
    <source>
        <dbReference type="EMBL" id="PNX91482.1"/>
    </source>
</evidence>
<dbReference type="Proteomes" id="UP000236291">
    <property type="component" value="Unassembled WGS sequence"/>
</dbReference>
<evidence type="ECO:0000313" key="4">
    <source>
        <dbReference type="Proteomes" id="UP000236291"/>
    </source>
</evidence>
<dbReference type="InterPro" id="IPR023213">
    <property type="entry name" value="CAT-like_dom_sf"/>
</dbReference>
<comment type="similarity">
    <text evidence="1">Belongs to the plant acyltransferase family.</text>
</comment>
<dbReference type="ExpressionAtlas" id="A0A2K3ML18">
    <property type="expression patterns" value="baseline"/>
</dbReference>
<reference evidence="3 4" key="1">
    <citation type="journal article" date="2014" name="Am. J. Bot.">
        <title>Genome assembly and annotation for red clover (Trifolium pratense; Fabaceae).</title>
        <authorList>
            <person name="Istvanek J."/>
            <person name="Jaros M."/>
            <person name="Krenek A."/>
            <person name="Repkova J."/>
        </authorList>
    </citation>
    <scope>NUCLEOTIDE SEQUENCE [LARGE SCALE GENOMIC DNA]</scope>
    <source>
        <strain evidence="4">cv. Tatra</strain>
        <tissue evidence="3">Young leaves</tissue>
    </source>
</reference>
<dbReference type="AlphaFoldDB" id="A0A2K3ML18"/>
<dbReference type="PANTHER" id="PTHR31147:SF66">
    <property type="entry name" value="OS05G0315700 PROTEIN"/>
    <property type="match status" value="1"/>
</dbReference>
<dbReference type="EMBL" id="ASHM01066398">
    <property type="protein sequence ID" value="PNX91482.1"/>
    <property type="molecule type" value="Genomic_DNA"/>
</dbReference>
<proteinExistence type="inferred from homology"/>
<dbReference type="PANTHER" id="PTHR31147">
    <property type="entry name" value="ACYL TRANSFERASE 4"/>
    <property type="match status" value="1"/>
</dbReference>